<protein>
    <recommendedName>
        <fullName evidence="3">Aspartate/glutamate/uridylate kinase domain-containing protein</fullName>
    </recommendedName>
</protein>
<organism evidence="1 2">
    <name type="scientific">Candidatus Woesebacteria bacterium RBG_13_36_22</name>
    <dbReference type="NCBI Taxonomy" id="1802478"/>
    <lineage>
        <taxon>Bacteria</taxon>
        <taxon>Candidatus Woeseibacteriota</taxon>
    </lineage>
</organism>
<evidence type="ECO:0008006" key="3">
    <source>
        <dbReference type="Google" id="ProtNLM"/>
    </source>
</evidence>
<evidence type="ECO:0000313" key="1">
    <source>
        <dbReference type="EMBL" id="OGM09213.1"/>
    </source>
</evidence>
<sequence>MKRILAIGGAVIKTALDELKQVAQKKMFDVLIHNGGSIFHDFQLATELIPYHSHSLDALMINPDLNKDASELLWQWINENCVLHNFGKSGVLAPEGSVTRICETNGIEVMLFTILGGDFWQLFDDRWVMFAYKTKNDFNKLCCIMNEEEFDFICMGSAVIHPEVFTKALAVAQSKKFRGYVVDFMDMYRPKTRIAKYGKYFKMTHQEFLEKWLLEGDKIFD</sequence>
<proteinExistence type="predicted"/>
<evidence type="ECO:0000313" key="2">
    <source>
        <dbReference type="Proteomes" id="UP000176939"/>
    </source>
</evidence>
<dbReference type="EMBL" id="MGFQ01000024">
    <property type="protein sequence ID" value="OGM09213.1"/>
    <property type="molecule type" value="Genomic_DNA"/>
</dbReference>
<gene>
    <name evidence="1" type="ORF">A2Z67_04715</name>
</gene>
<accession>A0A1F7X2V6</accession>
<dbReference type="AlphaFoldDB" id="A0A1F7X2V6"/>
<comment type="caution">
    <text evidence="1">The sequence shown here is derived from an EMBL/GenBank/DDBJ whole genome shotgun (WGS) entry which is preliminary data.</text>
</comment>
<reference evidence="1 2" key="1">
    <citation type="journal article" date="2016" name="Nat. Commun.">
        <title>Thousands of microbial genomes shed light on interconnected biogeochemical processes in an aquifer system.</title>
        <authorList>
            <person name="Anantharaman K."/>
            <person name="Brown C.T."/>
            <person name="Hug L.A."/>
            <person name="Sharon I."/>
            <person name="Castelle C.J."/>
            <person name="Probst A.J."/>
            <person name="Thomas B.C."/>
            <person name="Singh A."/>
            <person name="Wilkins M.J."/>
            <person name="Karaoz U."/>
            <person name="Brodie E.L."/>
            <person name="Williams K.H."/>
            <person name="Hubbard S.S."/>
            <person name="Banfield J.F."/>
        </authorList>
    </citation>
    <scope>NUCLEOTIDE SEQUENCE [LARGE SCALE GENOMIC DNA]</scope>
</reference>
<name>A0A1F7X2V6_9BACT</name>
<dbReference type="Proteomes" id="UP000176939">
    <property type="component" value="Unassembled WGS sequence"/>
</dbReference>